<evidence type="ECO:0000259" key="3">
    <source>
        <dbReference type="Pfam" id="PF24064"/>
    </source>
</evidence>
<dbReference type="GO" id="GO:0038202">
    <property type="term" value="P:TORC1 signaling"/>
    <property type="evidence" value="ECO:0007669"/>
    <property type="project" value="TreeGrafter"/>
</dbReference>
<dbReference type="GO" id="GO:0034198">
    <property type="term" value="P:cellular response to amino acid starvation"/>
    <property type="evidence" value="ECO:0007669"/>
    <property type="project" value="UniProtKB-UniRule"/>
</dbReference>
<dbReference type="GO" id="GO:0005764">
    <property type="term" value="C:lysosome"/>
    <property type="evidence" value="ECO:0007669"/>
    <property type="project" value="UniProtKB-SubCell"/>
</dbReference>
<keyword evidence="5" id="KW-1185">Reference proteome</keyword>
<dbReference type="InterPro" id="IPR005365">
    <property type="entry name" value="Npr3"/>
</dbReference>
<dbReference type="Pfam" id="PF03666">
    <property type="entry name" value="NPR3"/>
    <property type="match status" value="1"/>
</dbReference>
<dbReference type="Proteomes" id="UP000078542">
    <property type="component" value="Unassembled WGS sequence"/>
</dbReference>
<dbReference type="Pfam" id="PF24064">
    <property type="entry name" value="HTH_NPRL3"/>
    <property type="match status" value="1"/>
</dbReference>
<proteinExistence type="inferred from homology"/>
<dbReference type="GO" id="GO:1904262">
    <property type="term" value="P:negative regulation of TORC1 signaling"/>
    <property type="evidence" value="ECO:0007669"/>
    <property type="project" value="TreeGrafter"/>
</dbReference>
<evidence type="ECO:0000256" key="2">
    <source>
        <dbReference type="RuleBase" id="RU368069"/>
    </source>
</evidence>
<organism evidence="4 5">
    <name type="scientific">Cyphomyrmex costatus</name>
    <dbReference type="NCBI Taxonomy" id="456900"/>
    <lineage>
        <taxon>Eukaryota</taxon>
        <taxon>Metazoa</taxon>
        <taxon>Ecdysozoa</taxon>
        <taxon>Arthropoda</taxon>
        <taxon>Hexapoda</taxon>
        <taxon>Insecta</taxon>
        <taxon>Pterygota</taxon>
        <taxon>Neoptera</taxon>
        <taxon>Endopterygota</taxon>
        <taxon>Hymenoptera</taxon>
        <taxon>Apocrita</taxon>
        <taxon>Aculeata</taxon>
        <taxon>Formicoidea</taxon>
        <taxon>Formicidae</taxon>
        <taxon>Myrmicinae</taxon>
        <taxon>Cyphomyrmex</taxon>
    </lineage>
</organism>
<dbReference type="EMBL" id="KQ977565">
    <property type="protein sequence ID" value="KYN01982.1"/>
    <property type="molecule type" value="Genomic_DNA"/>
</dbReference>
<gene>
    <name evidence="4" type="ORF">ALC62_07285</name>
</gene>
<keyword evidence="2" id="KW-0732">Signal</keyword>
<accession>A0A195CND1</accession>
<comment type="subcellular location">
    <subcellularLocation>
        <location evidence="2">Lysosome</location>
    </subcellularLocation>
</comment>
<comment type="function">
    <text evidence="2">As a component of the GATOR1 complex functions as an inhibitor of the amino acid-sensing branch of the TORC1 pathway.</text>
</comment>
<keyword evidence="2" id="KW-0458">Lysosome</keyword>
<name>A0A195CND1_9HYME</name>
<evidence type="ECO:0000256" key="1">
    <source>
        <dbReference type="ARBA" id="ARBA00010546"/>
    </source>
</evidence>
<evidence type="ECO:0000313" key="5">
    <source>
        <dbReference type="Proteomes" id="UP000078542"/>
    </source>
</evidence>
<protein>
    <recommendedName>
        <fullName evidence="2">GATOR complex protein NPRL3</fullName>
    </recommendedName>
    <alternativeName>
        <fullName evidence="2">Nitrogen permease regulator 3-like protein</fullName>
    </alternativeName>
</protein>
<dbReference type="InterPro" id="IPR056603">
    <property type="entry name" value="HTH_NPRL3"/>
</dbReference>
<dbReference type="PANTHER" id="PTHR13153">
    <property type="entry name" value="CGTHBA PROTEIN -14 GENE PROTEIN"/>
    <property type="match status" value="1"/>
</dbReference>
<comment type="similarity">
    <text evidence="1 2">Belongs to the NPR3 family.</text>
</comment>
<sequence length="572" mass="65430">MEIHPLSIILVKSDSKGDRLLFRYPHMTSYVRDLNQYTKRKNPYSLTNTEDLLQSLPFPTSNISNGNLTGLTDEVLSTLFAVKPELCEQKFELKVNDVRFVGHPTLVLSRSLKEVNSSMLFNIVFALQAQASHSIVKCYYDLSKRLGIALRHEEKRCGFLTDEIKIMVSTHDEIAGRSEGESDSDESPYELILQRSSLARGLKSVFSNLSSSGIVNIIINKWIQVRFCLPQKVHQSHKKGLLIDPEIIDRCLNSLRPYHGILLLTEPLDLLESLQIDCSPALKRLIQMYNPLKSLQTLAADSDLTLAQVFQLAGHLVYWAKATIIYPLCESNVYVVSPDAILTNQLLDSFSEHFPGVCLLQVINDFSLPTSISQKLNPLSQPQQQTQLVKIIIWLLKNHLLLQLHTYVRYIPTVYGRLSLERKEELSRAFLLYISISVNFFQVNCLLFVCTQDQETHDTSTIEESESIWSLNETPKGTPTEIKEELSLTDKEDALYDYQSEDYDIPSNDRKLLDRLCRLGYFDGDYHLEEIMYLENIRRSQLLQLLDKFRDVLMTSECEDAAIALFYSQLGT</sequence>
<dbReference type="STRING" id="456900.A0A195CND1"/>
<dbReference type="GO" id="GO:0010508">
    <property type="term" value="P:positive regulation of autophagy"/>
    <property type="evidence" value="ECO:0007669"/>
    <property type="project" value="TreeGrafter"/>
</dbReference>
<dbReference type="AlphaFoldDB" id="A0A195CND1"/>
<reference evidence="4 5" key="1">
    <citation type="submission" date="2016-03" db="EMBL/GenBank/DDBJ databases">
        <title>Cyphomyrmex costatus WGS genome.</title>
        <authorList>
            <person name="Nygaard S."/>
            <person name="Hu H."/>
            <person name="Boomsma J."/>
            <person name="Zhang G."/>
        </authorList>
    </citation>
    <scope>NUCLEOTIDE SEQUENCE [LARGE SCALE GENOMIC DNA]</scope>
    <source>
        <strain evidence="4">MS0001</strain>
        <tissue evidence="4">Whole body</tissue>
    </source>
</reference>
<dbReference type="PANTHER" id="PTHR13153:SF5">
    <property type="entry name" value="GATOR COMPLEX PROTEIN NPRL3"/>
    <property type="match status" value="1"/>
</dbReference>
<dbReference type="GO" id="GO:1990130">
    <property type="term" value="C:GATOR1 complex"/>
    <property type="evidence" value="ECO:0007669"/>
    <property type="project" value="UniProtKB-UniRule"/>
</dbReference>
<feature type="domain" description="GATOR1 complex protein NPRL3 C-terminal HTH" evidence="3">
    <location>
        <begin position="506"/>
        <end position="553"/>
    </location>
</feature>
<evidence type="ECO:0000313" key="4">
    <source>
        <dbReference type="EMBL" id="KYN01982.1"/>
    </source>
</evidence>